<evidence type="ECO:0000256" key="1">
    <source>
        <dbReference type="SAM" id="Phobius"/>
    </source>
</evidence>
<dbReference type="CDD" id="cd02981">
    <property type="entry name" value="PDI_b_family"/>
    <property type="match status" value="1"/>
</dbReference>
<reference evidence="2" key="1">
    <citation type="submission" date="2022-01" db="EMBL/GenBank/DDBJ databases">
        <title>Genome Sequence Resource for Two Populations of Ditylenchus destructor, the Migratory Endoparasitic Phytonematode.</title>
        <authorList>
            <person name="Zhang H."/>
            <person name="Lin R."/>
            <person name="Xie B."/>
        </authorList>
    </citation>
    <scope>NUCLEOTIDE SEQUENCE</scope>
    <source>
        <strain evidence="2">BazhouSP</strain>
    </source>
</reference>
<dbReference type="Proteomes" id="UP001201812">
    <property type="component" value="Unassembled WGS sequence"/>
</dbReference>
<dbReference type="PANTHER" id="PTHR46497:SF1">
    <property type="entry name" value="THIOREDOXIN DOMAIN-CONTAINING PROTEIN 11"/>
    <property type="match status" value="1"/>
</dbReference>
<dbReference type="EMBL" id="JAKKPZ010000001">
    <property type="protein sequence ID" value="KAI1728517.1"/>
    <property type="molecule type" value="Genomic_DNA"/>
</dbReference>
<dbReference type="PANTHER" id="PTHR46497">
    <property type="entry name" value="THIOREDOXIN DOMAIN-CONTAINING PROTEIN 11"/>
    <property type="match status" value="1"/>
</dbReference>
<evidence type="ECO:0000313" key="2">
    <source>
        <dbReference type="EMBL" id="KAI1728517.1"/>
    </source>
</evidence>
<sequence>MTDINSYDSAAAPSTSQTNDIQNSICEKSVKRTHCYSSSNATFSHSRNNSEISNLAYDYIENVVDEQIRLAYFDATHQFHTFEKHPYSIKSPASQYWISYILKKLTMPRALTFMIICWSISSLLKYALFSDGPLPIREAPVPTAFFTNTSGVLQDYYQGERAEKSMGQCKRIYRLYSYPVIFAYVMGGIPIVFNHPVTTDRLFSWVSHLLNPTRKLQTINDFYSFFDLYDYAVVGYFPFNEPATSRPFKVFLASAYKAAAMRGLVGFASIQNAKLANLVGFSESNELRFYSSHGNDDPLRSFTSLPIAKATKSLDVIKWIQENIGELAYRTVEHLNLEATVVLFTDYYAIPYFSHSHVMLRQLANDFHNCTPLDHSDNIGYAKEERHVTKTYFNVAKQACAMQHPRNTDVSNCCSDLIRSHYCANKLSSTSTNKVTTSNTSSCLSVEKVLNKELFHRKCCIYHRQRGKVDKFAITLPWNLKMACQYLRLLRKTQPSSLLRQIDVAFSTLNKRAEIISNPFLAISNASSVWRGLACNTNQTIGFLVLDKRFAQYFVHSWNGPQHSLETKDALAIVSNPSERIHWLDKEINKKNVESFLLDFIQTKIRDEYEYNMPSINEIQSDARNISISETLLTQLYFSQEEHGRMGQAKYWHMFCTQRKDISINSTISSSFSDASKRHLPWEYTFDTLPTVVFFPAYRPTESSAFPRNLPLTVPNLMAFILSRAQPELRWRLAITACTPECLRKNMQQMDLFIQQLDDDIRLMRRLLRRFTTPPRIHLRTLLRRRYLQRRCAVHLEKMLNLFEQARHINTVKKISEEMFINDTMFMKWLLSNRFGLTYTS</sequence>
<comment type="caution">
    <text evidence="2">The sequence shown here is derived from an EMBL/GenBank/DDBJ whole genome shotgun (WGS) entry which is preliminary data.</text>
</comment>
<keyword evidence="1" id="KW-0812">Transmembrane</keyword>
<evidence type="ECO:0000313" key="3">
    <source>
        <dbReference type="Proteomes" id="UP001201812"/>
    </source>
</evidence>
<keyword evidence="3" id="KW-1185">Reference proteome</keyword>
<dbReference type="InterPro" id="IPR052792">
    <property type="entry name" value="Thioredoxin_dom-contain_11"/>
</dbReference>
<gene>
    <name evidence="2" type="ORF">DdX_00706</name>
</gene>
<proteinExistence type="predicted"/>
<feature type="transmembrane region" description="Helical" evidence="1">
    <location>
        <begin position="175"/>
        <end position="193"/>
    </location>
</feature>
<name>A0AAD4NE77_9BILA</name>
<dbReference type="AlphaFoldDB" id="A0AAD4NE77"/>
<keyword evidence="1" id="KW-1133">Transmembrane helix</keyword>
<protein>
    <submittedName>
        <fullName evidence="2">Thioredoxin domain-containing protein 11</fullName>
    </submittedName>
</protein>
<organism evidence="2 3">
    <name type="scientific">Ditylenchus destructor</name>
    <dbReference type="NCBI Taxonomy" id="166010"/>
    <lineage>
        <taxon>Eukaryota</taxon>
        <taxon>Metazoa</taxon>
        <taxon>Ecdysozoa</taxon>
        <taxon>Nematoda</taxon>
        <taxon>Chromadorea</taxon>
        <taxon>Rhabditida</taxon>
        <taxon>Tylenchina</taxon>
        <taxon>Tylenchomorpha</taxon>
        <taxon>Sphaerularioidea</taxon>
        <taxon>Anguinidae</taxon>
        <taxon>Anguininae</taxon>
        <taxon>Ditylenchus</taxon>
    </lineage>
</organism>
<accession>A0AAD4NE77</accession>
<keyword evidence="1" id="KW-0472">Membrane</keyword>